<dbReference type="Proteomes" id="UP000516660">
    <property type="component" value="Chromosome"/>
</dbReference>
<dbReference type="Gene3D" id="3.20.20.140">
    <property type="entry name" value="Metal-dependent hydrolases"/>
    <property type="match status" value="1"/>
</dbReference>
<dbReference type="InterPro" id="IPR032466">
    <property type="entry name" value="Metal_Hydrolase"/>
</dbReference>
<dbReference type="PANTHER" id="PTHR43135:SF3">
    <property type="entry name" value="ALPHA-D-RIBOSE 1-METHYLPHOSPHONATE 5-TRIPHOSPHATE DIPHOSPHATASE"/>
    <property type="match status" value="1"/>
</dbReference>
<protein>
    <submittedName>
        <fullName evidence="1">Hydrolase</fullName>
    </submittedName>
</protein>
<accession>A0A7L7Z2F2</accession>
<dbReference type="InterPro" id="IPR051781">
    <property type="entry name" value="Metallo-dep_Hydrolase"/>
</dbReference>
<organism evidence="1 2">
    <name type="scientific">Clavibacter zhangzhiyongii</name>
    <dbReference type="NCBI Taxonomy" id="2768071"/>
    <lineage>
        <taxon>Bacteria</taxon>
        <taxon>Bacillati</taxon>
        <taxon>Actinomycetota</taxon>
        <taxon>Actinomycetes</taxon>
        <taxon>Micrococcales</taxon>
        <taxon>Microbacteriaceae</taxon>
        <taxon>Clavibacter</taxon>
    </lineage>
</organism>
<dbReference type="GO" id="GO:0016787">
    <property type="term" value="F:hydrolase activity"/>
    <property type="evidence" value="ECO:0007669"/>
    <property type="project" value="UniProtKB-KW"/>
</dbReference>
<dbReference type="EMBL" id="CP061274">
    <property type="protein sequence ID" value="QOD43886.1"/>
    <property type="molecule type" value="Genomic_DNA"/>
</dbReference>
<keyword evidence="1" id="KW-0378">Hydrolase</keyword>
<proteinExistence type="predicted"/>
<gene>
    <name evidence="1" type="ORF">H9X71_00455</name>
</gene>
<evidence type="ECO:0000313" key="1">
    <source>
        <dbReference type="EMBL" id="QOD43886.1"/>
    </source>
</evidence>
<dbReference type="SUPFAM" id="SSF51556">
    <property type="entry name" value="Metallo-dependent hydrolases"/>
    <property type="match status" value="1"/>
</dbReference>
<dbReference type="AlphaFoldDB" id="A0A7L7Z2F2"/>
<keyword evidence="2" id="KW-1185">Reference proteome</keyword>
<dbReference type="KEGG" id="czh:H9X71_00455"/>
<dbReference type="PANTHER" id="PTHR43135">
    <property type="entry name" value="ALPHA-D-RIBOSE 1-METHYLPHOSPHONATE 5-TRIPHOSPHATE DIPHOSPHATASE"/>
    <property type="match status" value="1"/>
</dbReference>
<reference evidence="1 2" key="1">
    <citation type="submission" date="2020-08" db="EMBL/GenBank/DDBJ databases">
        <title>Description of Clavibacter zhangzhiyonge sp. nov., a phytopathogenic actinobacterium isolated from barley seeds, causing leaf brown spot and decline.</title>
        <authorList>
            <person name="Tian Q."/>
            <person name="Chuan J."/>
            <person name="Zhao W."/>
            <person name="Li X."/>
        </authorList>
    </citation>
    <scope>NUCLEOTIDE SEQUENCE [LARGE SCALE GENOMIC DNA]</scope>
    <source>
        <strain evidence="1 2">DM1</strain>
    </source>
</reference>
<sequence>MTGGAGAGGGAGVGRLPADGVWIVRELRLERTEREVAVRIGGGGVALADPADPVRGRLDLSISHGVVDRHVHLGLVDPAGFAGSPVTAVVDLGWDPAEIARIAARPPAGVTVRYAGPFHTAVGGYPSDRAWAPAAAVREVARAADAAGAVAEARAGGSGAVKIVLHDGGPLLADDVLAALVEAAHAAGMRAAVHAEGAGQAGRAIRAGADVLVHVPWTERLDDATLRESAARDVLWISTLAIHDGADLATALDNARRYAALGGRIAYGTDLGNGDLPVGLNAREVELLGEVGLRGAALLAAVLGSAPGRIEHALASAEPLPSVADATADDLVAWLRDAHRLSPRDLPPTA</sequence>
<name>A0A7L7Z2F2_9MICO</name>
<dbReference type="RefSeq" id="WP_191147822.1">
    <property type="nucleotide sequence ID" value="NZ_CP061274.1"/>
</dbReference>
<evidence type="ECO:0000313" key="2">
    <source>
        <dbReference type="Proteomes" id="UP000516660"/>
    </source>
</evidence>